<keyword evidence="1" id="KW-0472">Membrane</keyword>
<keyword evidence="1" id="KW-0812">Transmembrane</keyword>
<evidence type="ECO:0000313" key="4">
    <source>
        <dbReference type="Proteomes" id="UP000001412"/>
    </source>
</evidence>
<organism evidence="3 4">
    <name type="scientific">Clostridium tetani (strain Massachusetts / E88)</name>
    <dbReference type="NCBI Taxonomy" id="212717"/>
    <lineage>
        <taxon>Bacteria</taxon>
        <taxon>Bacillati</taxon>
        <taxon>Bacillota</taxon>
        <taxon>Clostridia</taxon>
        <taxon>Eubacteriales</taxon>
        <taxon>Clostridiaceae</taxon>
        <taxon>Clostridium</taxon>
    </lineage>
</organism>
<dbReference type="GO" id="GO:0080120">
    <property type="term" value="P:CAAX-box protein maturation"/>
    <property type="evidence" value="ECO:0007669"/>
    <property type="project" value="UniProtKB-ARBA"/>
</dbReference>
<dbReference type="AlphaFoldDB" id="Q894Z7"/>
<proteinExistence type="predicted"/>
<evidence type="ECO:0000256" key="1">
    <source>
        <dbReference type="SAM" id="Phobius"/>
    </source>
</evidence>
<feature type="transmembrane region" description="Helical" evidence="1">
    <location>
        <begin position="21"/>
        <end position="40"/>
    </location>
</feature>
<dbReference type="KEGG" id="ctc:CTC_01384"/>
<dbReference type="EMBL" id="AE015927">
    <property type="protein sequence ID" value="AAO35943.1"/>
    <property type="molecule type" value="Genomic_DNA"/>
</dbReference>
<gene>
    <name evidence="3" type="ordered locus">CTC_01384</name>
</gene>
<evidence type="ECO:0000313" key="3">
    <source>
        <dbReference type="EMBL" id="AAO35943.1"/>
    </source>
</evidence>
<evidence type="ECO:0000259" key="2">
    <source>
        <dbReference type="Pfam" id="PF02517"/>
    </source>
</evidence>
<dbReference type="InterPro" id="IPR003675">
    <property type="entry name" value="Rce1/LyrA-like_dom"/>
</dbReference>
<dbReference type="Proteomes" id="UP000001412">
    <property type="component" value="Chromosome"/>
</dbReference>
<dbReference type="Pfam" id="PF02517">
    <property type="entry name" value="Rce1-like"/>
    <property type="match status" value="1"/>
</dbReference>
<feature type="transmembrane region" description="Helical" evidence="1">
    <location>
        <begin position="246"/>
        <end position="265"/>
    </location>
</feature>
<dbReference type="HOGENOM" id="CLU_1033819_0_0_9"/>
<sequence length="288" mass="32861">MEVKMQINHNIFSKTESKGKRNVYLFSAVTFIVFIISYILSIKVTQVKDDGMFMYRAWMWTEYLIGIASFIVIVIKIKHIKAEFIFPAIVLTLISSVSLLNRSDIGTTIKEAIILFSSFVAACLLSKGDNNIKSSLVESKFKKAAASFVLGAFISIPLGIVNFLYFKNTMYYLNWQNPITSAFLALQPGIAEEIIFRFFIMNAFITILDKHIDKKHMVVISMFLGVVPHSLCHFSELWIISPVNAITMLILTSLFFGLSMAYLQYKRDLETAISFHWCIDFIRFLGGF</sequence>
<feature type="transmembrane region" description="Helical" evidence="1">
    <location>
        <begin position="145"/>
        <end position="165"/>
    </location>
</feature>
<name>Q894Z7_CLOTE</name>
<keyword evidence="4" id="KW-1185">Reference proteome</keyword>
<feature type="transmembrane region" description="Helical" evidence="1">
    <location>
        <begin position="84"/>
        <end position="101"/>
    </location>
</feature>
<keyword evidence="1" id="KW-1133">Transmembrane helix</keyword>
<dbReference type="GO" id="GO:0004175">
    <property type="term" value="F:endopeptidase activity"/>
    <property type="evidence" value="ECO:0007669"/>
    <property type="project" value="UniProtKB-ARBA"/>
</dbReference>
<feature type="transmembrane region" description="Helical" evidence="1">
    <location>
        <begin position="185"/>
        <end position="205"/>
    </location>
</feature>
<reference evidence="3 4" key="1">
    <citation type="journal article" date="2003" name="Proc. Natl. Acad. Sci. U.S.A.">
        <title>The genome sequence of Clostridium tetani, the causative agent of tetanus disease.</title>
        <authorList>
            <person name="Brueggemann H."/>
            <person name="Baumer S."/>
            <person name="Fricke W.F."/>
            <person name="Wiezer A."/>
            <person name="Liesegang H."/>
            <person name="Decker I."/>
            <person name="Herzberg C."/>
            <person name="Martinez-Arias R."/>
            <person name="Merkl R."/>
            <person name="Henne A."/>
            <person name="Gottschalk G."/>
        </authorList>
    </citation>
    <scope>NUCLEOTIDE SEQUENCE [LARGE SCALE GENOMIC DNA]</scope>
    <source>
        <strain evidence="4">Massachusetts / E88</strain>
    </source>
</reference>
<feature type="transmembrane region" description="Helical" evidence="1">
    <location>
        <begin position="60"/>
        <end position="77"/>
    </location>
</feature>
<feature type="domain" description="CAAX prenyl protease 2/Lysostaphin resistance protein A-like" evidence="2">
    <location>
        <begin position="178"/>
        <end position="282"/>
    </location>
</feature>
<protein>
    <submittedName>
        <fullName evidence="3">Membrane spanning protein</fullName>
    </submittedName>
</protein>
<accession>Q894Z7</accession>